<organism evidence="2 3">
    <name type="scientific">Zoarces viviparus</name>
    <name type="common">Viviparous eelpout</name>
    <name type="synonym">Blennius viviparus</name>
    <dbReference type="NCBI Taxonomy" id="48416"/>
    <lineage>
        <taxon>Eukaryota</taxon>
        <taxon>Metazoa</taxon>
        <taxon>Chordata</taxon>
        <taxon>Craniata</taxon>
        <taxon>Vertebrata</taxon>
        <taxon>Euteleostomi</taxon>
        <taxon>Actinopterygii</taxon>
        <taxon>Neopterygii</taxon>
        <taxon>Teleostei</taxon>
        <taxon>Neoteleostei</taxon>
        <taxon>Acanthomorphata</taxon>
        <taxon>Eupercaria</taxon>
        <taxon>Perciformes</taxon>
        <taxon>Cottioidei</taxon>
        <taxon>Zoarcales</taxon>
        <taxon>Zoarcidae</taxon>
        <taxon>Zoarcinae</taxon>
        <taxon>Zoarces</taxon>
    </lineage>
</organism>
<protein>
    <recommendedName>
        <fullName evidence="4">Ribosomal protein S14</fullName>
    </recommendedName>
</protein>
<evidence type="ECO:0000313" key="3">
    <source>
        <dbReference type="Proteomes" id="UP001488805"/>
    </source>
</evidence>
<reference evidence="2 3" key="1">
    <citation type="journal article" date="2024" name="Genome Biol. Evol.">
        <title>Chromosome-level genome assembly of the viviparous eelpout Zoarces viviparus.</title>
        <authorList>
            <person name="Fuhrmann N."/>
            <person name="Brasseur M.V."/>
            <person name="Bakowski C.E."/>
            <person name="Podsiadlowski L."/>
            <person name="Prost S."/>
            <person name="Krehenwinkel H."/>
            <person name="Mayer C."/>
        </authorList>
    </citation>
    <scope>NUCLEOTIDE SEQUENCE [LARGE SCALE GENOMIC DNA]</scope>
    <source>
        <strain evidence="2">NO-MEL_2022_Ind0_liver</strain>
    </source>
</reference>
<dbReference type="Proteomes" id="UP001488805">
    <property type="component" value="Unassembled WGS sequence"/>
</dbReference>
<feature type="region of interest" description="Disordered" evidence="1">
    <location>
        <begin position="82"/>
        <end position="132"/>
    </location>
</feature>
<dbReference type="EMBL" id="JBCEZU010000597">
    <property type="protein sequence ID" value="KAK9513500.1"/>
    <property type="molecule type" value="Genomic_DNA"/>
</dbReference>
<accession>A0AAW1DTW5</accession>
<sequence>MRQLSENPTETCLIRTHLGRRSAVPSDNLHKEKNLKNTEAALARACPLSQLGKLSRQVARNLKQQNWPIAIRTESHICERKSPAGVTSGWQDGVRRMGGHVSGQRARRYLPIAAPLSSVRNSDGTGRPTSMP</sequence>
<gene>
    <name evidence="2" type="ORF">VZT92_027026</name>
</gene>
<keyword evidence="3" id="KW-1185">Reference proteome</keyword>
<evidence type="ECO:0008006" key="4">
    <source>
        <dbReference type="Google" id="ProtNLM"/>
    </source>
</evidence>
<evidence type="ECO:0000313" key="2">
    <source>
        <dbReference type="EMBL" id="KAK9513500.1"/>
    </source>
</evidence>
<comment type="caution">
    <text evidence="2">The sequence shown here is derived from an EMBL/GenBank/DDBJ whole genome shotgun (WGS) entry which is preliminary data.</text>
</comment>
<name>A0AAW1DTW5_ZOAVI</name>
<dbReference type="AlphaFoldDB" id="A0AAW1DTW5"/>
<evidence type="ECO:0000256" key="1">
    <source>
        <dbReference type="SAM" id="MobiDB-lite"/>
    </source>
</evidence>
<feature type="compositionally biased region" description="Polar residues" evidence="1">
    <location>
        <begin position="118"/>
        <end position="132"/>
    </location>
</feature>
<proteinExistence type="predicted"/>